<dbReference type="Proteomes" id="UP000011777">
    <property type="component" value="Unassembled WGS sequence"/>
</dbReference>
<keyword evidence="8 15" id="KW-0479">Metal-binding</keyword>
<evidence type="ECO:0000256" key="7">
    <source>
        <dbReference type="ARBA" id="ARBA00022692"/>
    </source>
</evidence>
<dbReference type="PANTHER" id="PTHR12147:SF58">
    <property type="entry name" value="VACUOLAR MEMBRANE PROTEASE"/>
    <property type="match status" value="1"/>
</dbReference>
<keyword evidence="13 17" id="KW-0472">Membrane</keyword>
<evidence type="ECO:0000259" key="20">
    <source>
        <dbReference type="Pfam" id="PF22251"/>
    </source>
</evidence>
<comment type="function">
    <text evidence="2">May be involved in vacuolar sorting and osmoregulation.</text>
</comment>
<dbReference type="InterPro" id="IPR045175">
    <property type="entry name" value="M28_fam"/>
</dbReference>
<dbReference type="SUPFAM" id="SSF53187">
    <property type="entry name" value="Zn-dependent exopeptidases"/>
    <property type="match status" value="1"/>
</dbReference>
<dbReference type="Pfam" id="PF22251">
    <property type="entry name" value="PFF1_TM"/>
    <property type="match status" value="2"/>
</dbReference>
<keyword evidence="14" id="KW-0325">Glycoprotein</keyword>
<comment type="cofactor">
    <cofactor evidence="1">
        <name>Zn(2+)</name>
        <dbReference type="ChEBI" id="CHEBI:29105"/>
    </cofactor>
</comment>
<keyword evidence="11 17" id="KW-1133">Transmembrane helix</keyword>
<dbReference type="Gene3D" id="3.40.630.10">
    <property type="entry name" value="Zn peptidases"/>
    <property type="match status" value="1"/>
</dbReference>
<evidence type="ECO:0000256" key="15">
    <source>
        <dbReference type="RuleBase" id="RU361240"/>
    </source>
</evidence>
<feature type="transmembrane region" description="Helical" evidence="17">
    <location>
        <begin position="409"/>
        <end position="431"/>
    </location>
</feature>
<feature type="transmembrane region" description="Helical" evidence="17">
    <location>
        <begin position="365"/>
        <end position="397"/>
    </location>
</feature>
<keyword evidence="5" id="KW-0926">Vacuole</keyword>
<evidence type="ECO:0000256" key="17">
    <source>
        <dbReference type="SAM" id="Phobius"/>
    </source>
</evidence>
<dbReference type="CDD" id="cd03875">
    <property type="entry name" value="M28_Fxna_like"/>
    <property type="match status" value="1"/>
</dbReference>
<feature type="domain" description="Vacuolar membrane protease transmembrane" evidence="20">
    <location>
        <begin position="413"/>
        <end position="543"/>
    </location>
</feature>
<evidence type="ECO:0000256" key="10">
    <source>
        <dbReference type="ARBA" id="ARBA00022833"/>
    </source>
</evidence>
<dbReference type="OrthoDB" id="76293at2759"/>
<dbReference type="PANTHER" id="PTHR12147">
    <property type="entry name" value="METALLOPEPTIDASE M28 FAMILY MEMBER"/>
    <property type="match status" value="1"/>
</dbReference>
<evidence type="ECO:0000256" key="14">
    <source>
        <dbReference type="ARBA" id="ARBA00023180"/>
    </source>
</evidence>
<dbReference type="STRING" id="1245528.M3K2A7"/>
<dbReference type="InterPro" id="IPR053976">
    <property type="entry name" value="PFF1_TM"/>
</dbReference>
<dbReference type="eggNOG" id="KOG2194">
    <property type="taxonomic scope" value="Eukaryota"/>
</dbReference>
<evidence type="ECO:0000256" key="8">
    <source>
        <dbReference type="ARBA" id="ARBA00022723"/>
    </source>
</evidence>
<comment type="subcellular location">
    <subcellularLocation>
        <location evidence="3">Vacuole membrane</location>
        <topology evidence="3">Multi-pass membrane protein</topology>
    </subcellularLocation>
</comment>
<reference evidence="21 22" key="1">
    <citation type="submission" date="2013-02" db="EMBL/GenBank/DDBJ databases">
        <title>Genome sequence of Candida maltosa Xu316, a potential industrial strain for xylitol and ethanol production.</title>
        <authorList>
            <person name="Yu J."/>
            <person name="Wang Q."/>
            <person name="Geng X."/>
            <person name="Bao W."/>
            <person name="He P."/>
            <person name="Cai J."/>
        </authorList>
    </citation>
    <scope>NUCLEOTIDE SEQUENCE [LARGE SCALE GENOMIC DNA]</scope>
    <source>
        <strain evidence="22">Xu316</strain>
    </source>
</reference>
<dbReference type="InterPro" id="IPR007484">
    <property type="entry name" value="Peptidase_M28"/>
</dbReference>
<evidence type="ECO:0000256" key="9">
    <source>
        <dbReference type="ARBA" id="ARBA00022801"/>
    </source>
</evidence>
<dbReference type="Pfam" id="PF04389">
    <property type="entry name" value="Peptidase_M28"/>
    <property type="match status" value="1"/>
</dbReference>
<feature type="domain" description="Vacuolar membrane protease transmembrane" evidence="20">
    <location>
        <begin position="574"/>
        <end position="649"/>
    </location>
</feature>
<evidence type="ECO:0000313" key="22">
    <source>
        <dbReference type="Proteomes" id="UP000011777"/>
    </source>
</evidence>
<evidence type="ECO:0000256" key="13">
    <source>
        <dbReference type="ARBA" id="ARBA00023136"/>
    </source>
</evidence>
<dbReference type="Pfam" id="PF22250">
    <property type="entry name" value="PFF1_C"/>
    <property type="match status" value="1"/>
</dbReference>
<evidence type="ECO:0000256" key="2">
    <source>
        <dbReference type="ARBA" id="ARBA00003273"/>
    </source>
</evidence>
<feature type="transmembrane region" description="Helical" evidence="17">
    <location>
        <begin position="651"/>
        <end position="673"/>
    </location>
</feature>
<dbReference type="GO" id="GO:0005774">
    <property type="term" value="C:vacuolar membrane"/>
    <property type="evidence" value="ECO:0007669"/>
    <property type="project" value="UniProtKB-SubCell"/>
</dbReference>
<keyword evidence="6 15" id="KW-0645">Protease</keyword>
<evidence type="ECO:0000259" key="19">
    <source>
        <dbReference type="Pfam" id="PF22250"/>
    </source>
</evidence>
<evidence type="ECO:0000256" key="4">
    <source>
        <dbReference type="ARBA" id="ARBA00010918"/>
    </source>
</evidence>
<evidence type="ECO:0000256" key="1">
    <source>
        <dbReference type="ARBA" id="ARBA00001947"/>
    </source>
</evidence>
<keyword evidence="9 15" id="KW-0378">Hydrolase</keyword>
<feature type="domain" description="Vacuolar membrane protease C-terminal" evidence="19">
    <location>
        <begin position="679"/>
        <end position="910"/>
    </location>
</feature>
<name>M3K2A7_CANMX</name>
<evidence type="ECO:0000256" key="11">
    <source>
        <dbReference type="ARBA" id="ARBA00022989"/>
    </source>
</evidence>
<feature type="domain" description="Peptidase M28" evidence="18">
    <location>
        <begin position="152"/>
        <end position="338"/>
    </location>
</feature>
<evidence type="ECO:0000256" key="5">
    <source>
        <dbReference type="ARBA" id="ARBA00022554"/>
    </source>
</evidence>
<comment type="caution">
    <text evidence="21">The sequence shown here is derived from an EMBL/GenBank/DDBJ whole genome shotgun (WGS) entry which is preliminary data.</text>
</comment>
<dbReference type="HOGENOM" id="CLU_006412_1_0_1"/>
<keyword evidence="22" id="KW-1185">Reference proteome</keyword>
<feature type="transmembrane region" description="Helical" evidence="17">
    <location>
        <begin position="512"/>
        <end position="532"/>
    </location>
</feature>
<dbReference type="EMBL" id="AOGT01000678">
    <property type="protein sequence ID" value="EMG49410.1"/>
    <property type="molecule type" value="Genomic_DNA"/>
</dbReference>
<evidence type="ECO:0000259" key="18">
    <source>
        <dbReference type="Pfam" id="PF04389"/>
    </source>
</evidence>
<feature type="transmembrane region" description="Helical" evidence="17">
    <location>
        <begin position="47"/>
        <end position="64"/>
    </location>
</feature>
<gene>
    <name evidence="21" type="ORF">G210_5823</name>
</gene>
<evidence type="ECO:0000256" key="12">
    <source>
        <dbReference type="ARBA" id="ARBA00023049"/>
    </source>
</evidence>
<feature type="transmembrane region" description="Helical" evidence="17">
    <location>
        <begin position="586"/>
        <end position="605"/>
    </location>
</feature>
<protein>
    <recommendedName>
        <fullName evidence="15">Peptide hydrolase</fullName>
        <ecNumber evidence="15">3.4.-.-</ecNumber>
    </recommendedName>
</protein>
<dbReference type="GO" id="GO:0008235">
    <property type="term" value="F:metalloexopeptidase activity"/>
    <property type="evidence" value="ECO:0007669"/>
    <property type="project" value="InterPro"/>
</dbReference>
<feature type="transmembrane region" description="Helical" evidence="17">
    <location>
        <begin position="474"/>
        <end position="492"/>
    </location>
</feature>
<dbReference type="InterPro" id="IPR053975">
    <property type="entry name" value="PFF1_C"/>
</dbReference>
<dbReference type="EC" id="3.4.-.-" evidence="15"/>
<dbReference type="OMA" id="TPWPVTI"/>
<dbReference type="AlphaFoldDB" id="M3K2A7"/>
<organism evidence="21 22">
    <name type="scientific">Candida maltosa (strain Xu316)</name>
    <name type="common">Yeast</name>
    <dbReference type="NCBI Taxonomy" id="1245528"/>
    <lineage>
        <taxon>Eukaryota</taxon>
        <taxon>Fungi</taxon>
        <taxon>Dikarya</taxon>
        <taxon>Ascomycota</taxon>
        <taxon>Saccharomycotina</taxon>
        <taxon>Pichiomycetes</taxon>
        <taxon>Debaryomycetaceae</taxon>
        <taxon>Candida/Lodderomyces clade</taxon>
        <taxon>Candida</taxon>
    </lineage>
</organism>
<accession>M3K2A7</accession>
<feature type="transmembrane region" description="Helical" evidence="17">
    <location>
        <begin position="625"/>
        <end position="644"/>
    </location>
</feature>
<dbReference type="GO" id="GO:0046872">
    <property type="term" value="F:metal ion binding"/>
    <property type="evidence" value="ECO:0007669"/>
    <property type="project" value="UniProtKB-KW"/>
</dbReference>
<sequence length="916" mass="103972">MSQEEVHESTSSSIPGESSIDDREPEHKPSFFIRTIRAIFGYRKTSLTLFVLLTIFAVIGLSSYDNNLDLTIDLPTSKLDKAVLDSSWLDLQNIARYPHTFGSHANDEVHDYLESRILETIKGKSYIEYAKDNDKVMYQSAENIVSYYESNNLLVRINGTDSSLPAFLLSAHYDSVPSSYGVTDDGMGIASLMGTLSYLSQSKQPKRTIIFNFNNAEEFGLHGAQALVSHPWFQQIKYFLNLEGTGAGGKAILFRGTDYGIVKYFDAVRYPYATSIFQQGFNNHLIHSETDYKVYKEAGLRGLDLAFYKPRDIYHTAEDNIRNINIKSLWHMLSNSIDFTKFITNGKIDDVGGEEFAIYSSFVNYFFAVSASTLVTINSVLLILFPLIGCPLLFIIIRYKKWSISTANFLSVPIALFLVNAIVLVIINRGFRYINQFLPSSAPMLIFATTTSISLLLYYLFLNTINFVSPSGDQKLVSIIEITFIYWLILIYTTKGLSQNQIGDDYTGEFAFTIIFLLEATASLFGLIGWVFTRSERQPPSGESEPLLNGRIEEYGSEDSEEIERIHAHVHENTVKHLMQHFGYDWSLQFLLIVPISSFVIYNSGWLVVDGINKSIQESLVAENFIYFIIQLFSQFWIIPFFPFIYKLNKFFILGLLAFTIYGTTVISFSHPFNQENPLKLRFIQKDGIPHVYGRRNTGISDLLSDIPSVKESPFQVNCEALEDGLEDCSYKTKLLPNILPGKKVKDYLTVEVVNKSSAQMYGLLSGEIAITVEENRMCNLEFPKHKVKAVIVYHDSPSKPKTSNFKSIPDGFSIDHGNYIYKNVSGIDQLLLNKLDWNENYHIGFQWLPNIDDDVNKINVKVDCFWADYTNVVGEGKKTELAIPAYSELLHYTPNWVTWANRDRGLVSVSATIEV</sequence>
<feature type="compositionally biased region" description="Low complexity" evidence="16">
    <location>
        <begin position="9"/>
        <end position="18"/>
    </location>
</feature>
<dbReference type="InterPro" id="IPR048024">
    <property type="entry name" value="Fxna-like_M28_dom"/>
</dbReference>
<evidence type="ECO:0000256" key="16">
    <source>
        <dbReference type="SAM" id="MobiDB-lite"/>
    </source>
</evidence>
<keyword evidence="12" id="KW-0482">Metalloprotease</keyword>
<keyword evidence="10 15" id="KW-0862">Zinc</keyword>
<proteinExistence type="inferred from homology"/>
<comment type="similarity">
    <text evidence="4 15">Belongs to the peptidase M28 family.</text>
</comment>
<evidence type="ECO:0000256" key="3">
    <source>
        <dbReference type="ARBA" id="ARBA00004128"/>
    </source>
</evidence>
<keyword evidence="7 17" id="KW-0812">Transmembrane</keyword>
<evidence type="ECO:0000256" key="6">
    <source>
        <dbReference type="ARBA" id="ARBA00022670"/>
    </source>
</evidence>
<evidence type="ECO:0000313" key="21">
    <source>
        <dbReference type="EMBL" id="EMG49410.1"/>
    </source>
</evidence>
<feature type="region of interest" description="Disordered" evidence="16">
    <location>
        <begin position="1"/>
        <end position="25"/>
    </location>
</feature>
<feature type="transmembrane region" description="Helical" evidence="17">
    <location>
        <begin position="443"/>
        <end position="462"/>
    </location>
</feature>
<dbReference type="GO" id="GO:0006508">
    <property type="term" value="P:proteolysis"/>
    <property type="evidence" value="ECO:0007669"/>
    <property type="project" value="UniProtKB-KW"/>
</dbReference>